<evidence type="ECO:0000313" key="1">
    <source>
        <dbReference type="EMBL" id="KAK2640514.1"/>
    </source>
</evidence>
<proteinExistence type="predicted"/>
<reference evidence="1" key="1">
    <citation type="journal article" date="2023" name="Plant J.">
        <title>Genome sequences and population genomics provide insights into the demographic history, inbreeding, and mutation load of two 'living fossil' tree species of Dipteronia.</title>
        <authorList>
            <person name="Feng Y."/>
            <person name="Comes H.P."/>
            <person name="Chen J."/>
            <person name="Zhu S."/>
            <person name="Lu R."/>
            <person name="Zhang X."/>
            <person name="Li P."/>
            <person name="Qiu J."/>
            <person name="Olsen K.M."/>
            <person name="Qiu Y."/>
        </authorList>
    </citation>
    <scope>NUCLEOTIDE SEQUENCE</scope>
    <source>
        <strain evidence="1">KIB01</strain>
    </source>
</reference>
<dbReference type="AlphaFoldDB" id="A0AAD9WR18"/>
<sequence>MSVYKQVMEDVTTIIFVVNLEVRAKVNKEEVTVRMVEGEVEVELGGTTIIGSLNVRFVIGLAMEHKGVITGVINLFNPQTTTTTTIKV</sequence>
<organism evidence="1 2">
    <name type="scientific">Dipteronia dyeriana</name>
    <dbReference type="NCBI Taxonomy" id="168575"/>
    <lineage>
        <taxon>Eukaryota</taxon>
        <taxon>Viridiplantae</taxon>
        <taxon>Streptophyta</taxon>
        <taxon>Embryophyta</taxon>
        <taxon>Tracheophyta</taxon>
        <taxon>Spermatophyta</taxon>
        <taxon>Magnoliopsida</taxon>
        <taxon>eudicotyledons</taxon>
        <taxon>Gunneridae</taxon>
        <taxon>Pentapetalae</taxon>
        <taxon>rosids</taxon>
        <taxon>malvids</taxon>
        <taxon>Sapindales</taxon>
        <taxon>Sapindaceae</taxon>
        <taxon>Hippocastanoideae</taxon>
        <taxon>Acereae</taxon>
        <taxon>Dipteronia</taxon>
    </lineage>
</organism>
<evidence type="ECO:0000313" key="2">
    <source>
        <dbReference type="Proteomes" id="UP001280121"/>
    </source>
</evidence>
<dbReference type="Proteomes" id="UP001280121">
    <property type="component" value="Unassembled WGS sequence"/>
</dbReference>
<accession>A0AAD9WR18</accession>
<comment type="caution">
    <text evidence="1">The sequence shown here is derived from an EMBL/GenBank/DDBJ whole genome shotgun (WGS) entry which is preliminary data.</text>
</comment>
<keyword evidence="2" id="KW-1185">Reference proteome</keyword>
<gene>
    <name evidence="1" type="ORF">Ddye_028309</name>
</gene>
<dbReference type="EMBL" id="JANJYI010000008">
    <property type="protein sequence ID" value="KAK2640514.1"/>
    <property type="molecule type" value="Genomic_DNA"/>
</dbReference>
<name>A0AAD9WR18_9ROSI</name>
<protein>
    <submittedName>
        <fullName evidence="1">Uncharacterized protein</fullName>
    </submittedName>
</protein>